<accession>A0A4C1TKY1</accession>
<protein>
    <submittedName>
        <fullName evidence="2">Uncharacterized protein</fullName>
    </submittedName>
</protein>
<sequence>MRCRYALKNDSSYKRFTARPLKKPPPVVVQTELIVKIKASHTKTCEKAENQNNIQAPKRKIKKQTTGHKIVSTTKIPLLANRPEGPAIILGTRTSTQNQHKNAENVATQLEKPNFDNIFSDATHPLAAGREKTQQHHHIHKRSIAKPIDDKGNQLKHFRNRKFPHKRYRILHFDIEESYEDDDDNDEEEEGDSEEEEYADDDINEEVQDETDILAYDDATPFPRIQSRQDYL</sequence>
<dbReference type="Proteomes" id="UP000299102">
    <property type="component" value="Unassembled WGS sequence"/>
</dbReference>
<reference evidence="2 3" key="1">
    <citation type="journal article" date="2019" name="Commun. Biol.">
        <title>The bagworm genome reveals a unique fibroin gene that provides high tensile strength.</title>
        <authorList>
            <person name="Kono N."/>
            <person name="Nakamura H."/>
            <person name="Ohtoshi R."/>
            <person name="Tomita M."/>
            <person name="Numata K."/>
            <person name="Arakawa K."/>
        </authorList>
    </citation>
    <scope>NUCLEOTIDE SEQUENCE [LARGE SCALE GENOMIC DNA]</scope>
</reference>
<evidence type="ECO:0000313" key="3">
    <source>
        <dbReference type="Proteomes" id="UP000299102"/>
    </source>
</evidence>
<name>A0A4C1TKY1_EUMVA</name>
<dbReference type="AlphaFoldDB" id="A0A4C1TKY1"/>
<evidence type="ECO:0000256" key="1">
    <source>
        <dbReference type="SAM" id="MobiDB-lite"/>
    </source>
</evidence>
<dbReference type="OrthoDB" id="3626597at2759"/>
<proteinExistence type="predicted"/>
<feature type="region of interest" description="Disordered" evidence="1">
    <location>
        <begin position="174"/>
        <end position="232"/>
    </location>
</feature>
<dbReference type="EMBL" id="BGZK01005731">
    <property type="protein sequence ID" value="GBP15239.1"/>
    <property type="molecule type" value="Genomic_DNA"/>
</dbReference>
<keyword evidence="3" id="KW-1185">Reference proteome</keyword>
<evidence type="ECO:0000313" key="2">
    <source>
        <dbReference type="EMBL" id="GBP15239.1"/>
    </source>
</evidence>
<comment type="caution">
    <text evidence="2">The sequence shown here is derived from an EMBL/GenBank/DDBJ whole genome shotgun (WGS) entry which is preliminary data.</text>
</comment>
<organism evidence="2 3">
    <name type="scientific">Eumeta variegata</name>
    <name type="common">Bagworm moth</name>
    <name type="synonym">Eumeta japonica</name>
    <dbReference type="NCBI Taxonomy" id="151549"/>
    <lineage>
        <taxon>Eukaryota</taxon>
        <taxon>Metazoa</taxon>
        <taxon>Ecdysozoa</taxon>
        <taxon>Arthropoda</taxon>
        <taxon>Hexapoda</taxon>
        <taxon>Insecta</taxon>
        <taxon>Pterygota</taxon>
        <taxon>Neoptera</taxon>
        <taxon>Endopterygota</taxon>
        <taxon>Lepidoptera</taxon>
        <taxon>Glossata</taxon>
        <taxon>Ditrysia</taxon>
        <taxon>Tineoidea</taxon>
        <taxon>Psychidae</taxon>
        <taxon>Oiketicinae</taxon>
        <taxon>Eumeta</taxon>
    </lineage>
</organism>
<feature type="compositionally biased region" description="Acidic residues" evidence="1">
    <location>
        <begin position="176"/>
        <end position="212"/>
    </location>
</feature>
<gene>
    <name evidence="2" type="ORF">EVAR_73158_1</name>
</gene>